<proteinExistence type="predicted"/>
<sequence length="109" mass="12539">MEELGDRRRMDERLGDRRLLGGLGERRLTGGRLGDRIGGRLGDRRFMGERLSDRRAADRRLLECGDPIRYLSRLSEILLVECAGLGLGQWRVDFRLDNHDWNCENDGAL</sequence>
<evidence type="ECO:0000313" key="1">
    <source>
        <dbReference type="EMBL" id="BFF93171.1"/>
    </source>
</evidence>
<keyword evidence="2" id="KW-1185">Reference proteome</keyword>
<accession>A0AAU9FC02</accession>
<dbReference type="Proteomes" id="UP001500889">
    <property type="component" value="Chromosome U"/>
</dbReference>
<organism evidence="1 2">
    <name type="scientific">Drosophila madeirensis</name>
    <name type="common">Fruit fly</name>
    <dbReference type="NCBI Taxonomy" id="30013"/>
    <lineage>
        <taxon>Eukaryota</taxon>
        <taxon>Metazoa</taxon>
        <taxon>Ecdysozoa</taxon>
        <taxon>Arthropoda</taxon>
        <taxon>Hexapoda</taxon>
        <taxon>Insecta</taxon>
        <taxon>Pterygota</taxon>
        <taxon>Neoptera</taxon>
        <taxon>Endopterygota</taxon>
        <taxon>Diptera</taxon>
        <taxon>Brachycera</taxon>
        <taxon>Muscomorpha</taxon>
        <taxon>Ephydroidea</taxon>
        <taxon>Drosophilidae</taxon>
        <taxon>Drosophila</taxon>
        <taxon>Sophophora</taxon>
    </lineage>
</organism>
<dbReference type="EMBL" id="AP029264">
    <property type="protein sequence ID" value="BFF93171.1"/>
    <property type="molecule type" value="Genomic_DNA"/>
</dbReference>
<dbReference type="AlphaFoldDB" id="A0AAU9FC02"/>
<gene>
    <name evidence="1" type="ORF">DMAD_11068</name>
</gene>
<protein>
    <submittedName>
        <fullName evidence="1">Uncharacterized protein</fullName>
    </submittedName>
</protein>
<name>A0AAU9FC02_DROMD</name>
<reference evidence="1 2" key="1">
    <citation type="submission" date="2024-02" db="EMBL/GenBank/DDBJ databases">
        <title>A chromosome-level genome assembly of Drosophila madeirensis, a fruit fly species endemic to Madeira island.</title>
        <authorList>
            <person name="Tomihara K."/>
            <person name="Llopart A."/>
            <person name="Yamamoto D."/>
        </authorList>
    </citation>
    <scope>NUCLEOTIDE SEQUENCE [LARGE SCALE GENOMIC DNA]</scope>
    <source>
        <strain evidence="1 2">RF1</strain>
    </source>
</reference>
<evidence type="ECO:0000313" key="2">
    <source>
        <dbReference type="Proteomes" id="UP001500889"/>
    </source>
</evidence>